<dbReference type="PANTHER" id="PTHR13696:SF52">
    <property type="entry name" value="PARA FAMILY PROTEIN CT_582"/>
    <property type="match status" value="1"/>
</dbReference>
<dbReference type="Pfam" id="PF13614">
    <property type="entry name" value="AAA_31"/>
    <property type="match status" value="1"/>
</dbReference>
<evidence type="ECO:0000259" key="1">
    <source>
        <dbReference type="Pfam" id="PF13614"/>
    </source>
</evidence>
<sequence>MDFSKIKQALISLPDSATEPIISSIFISELLKTLGFDLKETVPEFTTGTGGNTVDYAVRKNFGGDIFIDTKSNPYLLMEVKGRNINLSPNSAQYKATVNQLKHYLLASKCKSARWGILTNANHIQLFRKHGKVIHPASPCLEITLDNLDKVVSTIKQKIDEPQKALTVAVYNNKGGVGKTTTTVNLAATLALLGKRTLIVDFDPNQQDLTNSLGLKPKEDTLYSWLVNKNSPLSDGLISSCKFSPKKDILWQFDIITSDEKLQNLEEEKLRHMISPVRLRQALEPFKLRYDYILIDSPPNWRLFSQSAVCAADVVLIPTKHNSIFSLENAVTVIKRFVPEIQKGRKDGGPIALPIFFNGESITEAQRLCAEKAINEILVKGKKDKVNPIDLTPYFYPKSTPAREDHHIFDIPSFAHIADGAFTRVPAAYKHKIACEYYLALVKEYFLQ</sequence>
<dbReference type="InterPro" id="IPR050678">
    <property type="entry name" value="DNA_Partitioning_ATPase"/>
</dbReference>
<protein>
    <submittedName>
        <fullName evidence="2">AAA family ATPase</fullName>
    </submittedName>
</protein>
<reference evidence="2" key="1">
    <citation type="submission" date="2021-05" db="EMBL/GenBank/DDBJ databases">
        <authorList>
            <person name="Pietrasiak N."/>
            <person name="Ward R."/>
            <person name="Stajich J.E."/>
            <person name="Kurbessoian T."/>
        </authorList>
    </citation>
    <scope>NUCLEOTIDE SEQUENCE</scope>
    <source>
        <strain evidence="2">GSE-NOS-MK-12-04C</strain>
    </source>
</reference>
<evidence type="ECO:0000313" key="3">
    <source>
        <dbReference type="Proteomes" id="UP000729701"/>
    </source>
</evidence>
<gene>
    <name evidence="2" type="ORF">KME60_25115</name>
</gene>
<dbReference type="InterPro" id="IPR025669">
    <property type="entry name" value="AAA_dom"/>
</dbReference>
<dbReference type="PANTHER" id="PTHR13696">
    <property type="entry name" value="P-LOOP CONTAINING NUCLEOSIDE TRIPHOSPHATE HYDROLASE"/>
    <property type="match status" value="1"/>
</dbReference>
<accession>A0A951QQG2</accession>
<reference evidence="2" key="2">
    <citation type="journal article" date="2022" name="Microbiol. Resour. Announc.">
        <title>Metagenome Sequencing to Explore Phylogenomics of Terrestrial Cyanobacteria.</title>
        <authorList>
            <person name="Ward R.D."/>
            <person name="Stajich J.E."/>
            <person name="Johansen J.R."/>
            <person name="Huntemann M."/>
            <person name="Clum A."/>
            <person name="Foster B."/>
            <person name="Foster B."/>
            <person name="Roux S."/>
            <person name="Palaniappan K."/>
            <person name="Varghese N."/>
            <person name="Mukherjee S."/>
            <person name="Reddy T.B.K."/>
            <person name="Daum C."/>
            <person name="Copeland A."/>
            <person name="Chen I.A."/>
            <person name="Ivanova N.N."/>
            <person name="Kyrpides N.C."/>
            <person name="Shapiro N."/>
            <person name="Eloe-Fadrosh E.A."/>
            <person name="Pietrasiak N."/>
        </authorList>
    </citation>
    <scope>NUCLEOTIDE SEQUENCE</scope>
    <source>
        <strain evidence="2">GSE-NOS-MK-12-04C</strain>
    </source>
</reference>
<evidence type="ECO:0000313" key="2">
    <source>
        <dbReference type="EMBL" id="MBW4670609.1"/>
    </source>
</evidence>
<proteinExistence type="predicted"/>
<dbReference type="InterPro" id="IPR027417">
    <property type="entry name" value="P-loop_NTPase"/>
</dbReference>
<dbReference type="CDD" id="cd02042">
    <property type="entry name" value="ParAB_family"/>
    <property type="match status" value="1"/>
</dbReference>
<dbReference type="EMBL" id="JAHHGZ010000033">
    <property type="protein sequence ID" value="MBW4670609.1"/>
    <property type="molecule type" value="Genomic_DNA"/>
</dbReference>
<organism evidence="2 3">
    <name type="scientific">Cyanomargarita calcarea GSE-NOS-MK-12-04C</name>
    <dbReference type="NCBI Taxonomy" id="2839659"/>
    <lineage>
        <taxon>Bacteria</taxon>
        <taxon>Bacillati</taxon>
        <taxon>Cyanobacteriota</taxon>
        <taxon>Cyanophyceae</taxon>
        <taxon>Nostocales</taxon>
        <taxon>Cyanomargaritaceae</taxon>
        <taxon>Cyanomargarita</taxon>
    </lineage>
</organism>
<dbReference type="Proteomes" id="UP000729701">
    <property type="component" value="Unassembled WGS sequence"/>
</dbReference>
<feature type="domain" description="AAA" evidence="1">
    <location>
        <begin position="167"/>
        <end position="342"/>
    </location>
</feature>
<dbReference type="Gene3D" id="3.40.50.300">
    <property type="entry name" value="P-loop containing nucleotide triphosphate hydrolases"/>
    <property type="match status" value="1"/>
</dbReference>
<comment type="caution">
    <text evidence="2">The sequence shown here is derived from an EMBL/GenBank/DDBJ whole genome shotgun (WGS) entry which is preliminary data.</text>
</comment>
<dbReference type="SUPFAM" id="SSF52540">
    <property type="entry name" value="P-loop containing nucleoside triphosphate hydrolases"/>
    <property type="match status" value="1"/>
</dbReference>
<name>A0A951QQG2_9CYAN</name>
<dbReference type="AlphaFoldDB" id="A0A951QQG2"/>